<dbReference type="Proteomes" id="UP000266723">
    <property type="component" value="Unassembled WGS sequence"/>
</dbReference>
<accession>A0ABQ7DC83</accession>
<comment type="caution">
    <text evidence="1">The sequence shown here is derived from an EMBL/GenBank/DDBJ whole genome shotgun (WGS) entry which is preliminary data.</text>
</comment>
<sequence>MENIEELENDMWPNLGALFAENLVKLKMKSFQGKGNEEGDAHLTSAHCLKDNRYWSFRDEDGTHLVDLPHRALTHFSGGLTSIQFHPNPLLLRAPSTMPRRYTMQ</sequence>
<protein>
    <submittedName>
        <fullName evidence="1">Uncharacterized protein</fullName>
    </submittedName>
</protein>
<keyword evidence="2" id="KW-1185">Reference proteome</keyword>
<reference evidence="1 2" key="1">
    <citation type="journal article" date="2020" name="BMC Genomics">
        <title>Intraspecific diversification of the crop wild relative Brassica cretica Lam. using demographic model selection.</title>
        <authorList>
            <person name="Kioukis A."/>
            <person name="Michalopoulou V.A."/>
            <person name="Briers L."/>
            <person name="Pirintsos S."/>
            <person name="Studholme D.J."/>
            <person name="Pavlidis P."/>
            <person name="Sarris P.F."/>
        </authorList>
    </citation>
    <scope>NUCLEOTIDE SEQUENCE [LARGE SCALE GENOMIC DNA]</scope>
    <source>
        <strain evidence="2">cv. PFS-1207/04</strain>
    </source>
</reference>
<proteinExistence type="predicted"/>
<evidence type="ECO:0000313" key="2">
    <source>
        <dbReference type="Proteomes" id="UP000266723"/>
    </source>
</evidence>
<gene>
    <name evidence="1" type="ORF">DY000_02016113</name>
</gene>
<dbReference type="EMBL" id="QGKV02000759">
    <property type="protein sequence ID" value="KAF3569109.1"/>
    <property type="molecule type" value="Genomic_DNA"/>
</dbReference>
<name>A0ABQ7DC83_BRACR</name>
<evidence type="ECO:0000313" key="1">
    <source>
        <dbReference type="EMBL" id="KAF3569109.1"/>
    </source>
</evidence>
<organism evidence="1 2">
    <name type="scientific">Brassica cretica</name>
    <name type="common">Mustard</name>
    <dbReference type="NCBI Taxonomy" id="69181"/>
    <lineage>
        <taxon>Eukaryota</taxon>
        <taxon>Viridiplantae</taxon>
        <taxon>Streptophyta</taxon>
        <taxon>Embryophyta</taxon>
        <taxon>Tracheophyta</taxon>
        <taxon>Spermatophyta</taxon>
        <taxon>Magnoliopsida</taxon>
        <taxon>eudicotyledons</taxon>
        <taxon>Gunneridae</taxon>
        <taxon>Pentapetalae</taxon>
        <taxon>rosids</taxon>
        <taxon>malvids</taxon>
        <taxon>Brassicales</taxon>
        <taxon>Brassicaceae</taxon>
        <taxon>Brassiceae</taxon>
        <taxon>Brassica</taxon>
    </lineage>
</organism>